<name>A0AAE2ZPB5_9HYPH</name>
<dbReference type="InterPro" id="IPR021276">
    <property type="entry name" value="DUF2855"/>
</dbReference>
<evidence type="ECO:0000313" key="1">
    <source>
        <dbReference type="EMBL" id="MBW8637993.1"/>
    </source>
</evidence>
<dbReference type="Pfam" id="PF11017">
    <property type="entry name" value="DUF2855"/>
    <property type="match status" value="1"/>
</dbReference>
<proteinExistence type="predicted"/>
<protein>
    <submittedName>
        <fullName evidence="1">DUF2855 family protein</fullName>
    </submittedName>
</protein>
<organism evidence="1 2">
    <name type="scientific">Flavimaribacter sediminis</name>
    <dbReference type="NCBI Taxonomy" id="2865987"/>
    <lineage>
        <taxon>Bacteria</taxon>
        <taxon>Pseudomonadati</taxon>
        <taxon>Pseudomonadota</taxon>
        <taxon>Alphaproteobacteria</taxon>
        <taxon>Hyphomicrobiales</taxon>
        <taxon>Rhizobiaceae</taxon>
        <taxon>Flavimaribacter</taxon>
    </lineage>
</organism>
<dbReference type="Proteomes" id="UP001196509">
    <property type="component" value="Unassembled WGS sequence"/>
</dbReference>
<dbReference type="AlphaFoldDB" id="A0AAE2ZPB5"/>
<comment type="caution">
    <text evidence="1">The sequence shown here is derived from an EMBL/GenBank/DDBJ whole genome shotgun (WGS) entry which is preliminary data.</text>
</comment>
<gene>
    <name evidence="1" type="ORF">K1W69_12415</name>
</gene>
<dbReference type="InterPro" id="IPR011032">
    <property type="entry name" value="GroES-like_sf"/>
</dbReference>
<keyword evidence="2" id="KW-1185">Reference proteome</keyword>
<accession>A0AAE2ZPB5</accession>
<dbReference type="SUPFAM" id="SSF50129">
    <property type="entry name" value="GroES-like"/>
    <property type="match status" value="1"/>
</dbReference>
<reference evidence="1" key="1">
    <citation type="submission" date="2021-08" db="EMBL/GenBank/DDBJ databases">
        <title>Hoeflea bacterium WL0058 sp. nov., isolated from the sediment.</title>
        <authorList>
            <person name="Wang L."/>
            <person name="Zhang D."/>
        </authorList>
    </citation>
    <scope>NUCLEOTIDE SEQUENCE</scope>
    <source>
        <strain evidence="1">WL0058</strain>
    </source>
</reference>
<dbReference type="RefSeq" id="WP_220228660.1">
    <property type="nucleotide sequence ID" value="NZ_JAICBX010000002.1"/>
</dbReference>
<sequence>MQQFQVRKDDLSKHRLVEETARPLTDGEIRVRVARFALTANNVTYGVVGEKIGYWKFFEAADNADGGWGVIPVWGFAEIVESNTPDVSVGDRIYGYFPMADELVMRPTRVSDSRMIDGVAHRADLPPVYNSYARIPAAASRDLDNERMLLHPLYATSFCLHDFLVDNGWFGAERLIIVSASGKTAIGLAYAVKEDESGLPTLGLTSPRNRAFVESLGLYDTVLDYDQIASVPDAPSVIVDMSGSGPVLSALHRRLGDNMRFCSNVGLSHWDDNQMGPDFIRERSSMFFAPGHIKKRAGELGPGEFESRANAFWERSALRSRDWLKLKMIKSLPDAVPVFEELRAGLVTPETGIVVAL</sequence>
<evidence type="ECO:0000313" key="2">
    <source>
        <dbReference type="Proteomes" id="UP001196509"/>
    </source>
</evidence>
<dbReference type="EMBL" id="JAICBX010000002">
    <property type="protein sequence ID" value="MBW8637993.1"/>
    <property type="molecule type" value="Genomic_DNA"/>
</dbReference>